<dbReference type="GO" id="GO:0000701">
    <property type="term" value="F:purine-specific mismatch base pair DNA N-glycosylase activity"/>
    <property type="evidence" value="ECO:0007669"/>
    <property type="project" value="UniProtKB-EC"/>
</dbReference>
<dbReference type="EMBL" id="CAJNIZ010043987">
    <property type="protein sequence ID" value="CAE7674812.1"/>
    <property type="molecule type" value="Genomic_DNA"/>
</dbReference>
<dbReference type="InterPro" id="IPR003265">
    <property type="entry name" value="HhH-GPD_domain"/>
</dbReference>
<dbReference type="Gene3D" id="3.90.79.10">
    <property type="entry name" value="Nucleoside Triphosphate Pyrophosphohydrolase"/>
    <property type="match status" value="1"/>
</dbReference>
<dbReference type="GO" id="GO:0046872">
    <property type="term" value="F:metal ion binding"/>
    <property type="evidence" value="ECO:0007669"/>
    <property type="project" value="UniProtKB-UniRule"/>
</dbReference>
<dbReference type="Pfam" id="PF00633">
    <property type="entry name" value="HHH"/>
    <property type="match status" value="1"/>
</dbReference>
<proteinExistence type="inferred from homology"/>
<protein>
    <recommendedName>
        <fullName evidence="4 13">Adenine DNA glycosylase</fullName>
        <ecNumber evidence="3 13">3.2.2.31</ecNumber>
    </recommendedName>
</protein>
<dbReference type="OrthoDB" id="10248838at2759"/>
<comment type="caution">
    <text evidence="16">The sequence shown here is derived from an EMBL/GenBank/DDBJ whole genome shotgun (WGS) entry which is preliminary data.</text>
</comment>
<comment type="catalytic activity">
    <reaction evidence="1 13">
        <text>Hydrolyzes free adenine bases from 7,8-dihydro-8-oxoguanine:adenine mismatched double-stranded DNA, leaving an apurinic site.</text>
        <dbReference type="EC" id="3.2.2.31"/>
    </reaction>
</comment>
<dbReference type="AlphaFoldDB" id="A0A812WBZ5"/>
<reference evidence="16" key="1">
    <citation type="submission" date="2021-02" db="EMBL/GenBank/DDBJ databases">
        <authorList>
            <person name="Dougan E. K."/>
            <person name="Rhodes N."/>
            <person name="Thang M."/>
            <person name="Chan C."/>
        </authorList>
    </citation>
    <scope>NUCLEOTIDE SEQUENCE</scope>
</reference>
<evidence type="ECO:0000256" key="12">
    <source>
        <dbReference type="ARBA" id="ARBA00023295"/>
    </source>
</evidence>
<comment type="cofactor">
    <cofactor evidence="13">
        <name>[4Fe-4S] cluster</name>
        <dbReference type="ChEBI" id="CHEBI:49883"/>
    </cofactor>
    <text evidence="13">Binds 1 [4Fe-4S] cluster.</text>
</comment>
<dbReference type="SUPFAM" id="SSF48150">
    <property type="entry name" value="DNA-glycosylase"/>
    <property type="match status" value="1"/>
</dbReference>
<evidence type="ECO:0000313" key="17">
    <source>
        <dbReference type="Proteomes" id="UP000649617"/>
    </source>
</evidence>
<dbReference type="PANTHER" id="PTHR42944">
    <property type="entry name" value="ADENINE DNA GLYCOSYLASE"/>
    <property type="match status" value="1"/>
</dbReference>
<dbReference type="EC" id="3.2.2.31" evidence="3 13"/>
<dbReference type="Pfam" id="PF14815">
    <property type="entry name" value="NUDIX_4"/>
    <property type="match status" value="1"/>
</dbReference>
<dbReference type="CDD" id="cd03431">
    <property type="entry name" value="NUDIX_DNA_Glycosylase_C-MutY"/>
    <property type="match status" value="1"/>
</dbReference>
<evidence type="ECO:0000256" key="9">
    <source>
        <dbReference type="ARBA" id="ARBA00023004"/>
    </source>
</evidence>
<dbReference type="GO" id="GO:0034039">
    <property type="term" value="F:8-oxo-7,8-dihydroguanine DNA N-glycosylase activity"/>
    <property type="evidence" value="ECO:0007669"/>
    <property type="project" value="TreeGrafter"/>
</dbReference>
<dbReference type="GO" id="GO:0006298">
    <property type="term" value="P:mismatch repair"/>
    <property type="evidence" value="ECO:0007669"/>
    <property type="project" value="TreeGrafter"/>
</dbReference>
<dbReference type="FunFam" id="1.10.340.30:FF:000002">
    <property type="entry name" value="Adenine DNA glycosylase"/>
    <property type="match status" value="1"/>
</dbReference>
<dbReference type="InterPro" id="IPR015797">
    <property type="entry name" value="NUDIX_hydrolase-like_dom_sf"/>
</dbReference>
<keyword evidence="17" id="KW-1185">Reference proteome</keyword>
<dbReference type="PANTHER" id="PTHR42944:SF1">
    <property type="entry name" value="ADENINE DNA GLYCOSYLASE"/>
    <property type="match status" value="1"/>
</dbReference>
<dbReference type="CDD" id="cd00056">
    <property type="entry name" value="ENDO3c"/>
    <property type="match status" value="1"/>
</dbReference>
<accession>A0A812WBZ5</accession>
<dbReference type="SUPFAM" id="SSF55811">
    <property type="entry name" value="Nudix"/>
    <property type="match status" value="1"/>
</dbReference>
<dbReference type="Gene3D" id="1.10.1670.10">
    <property type="entry name" value="Helix-hairpin-Helix base-excision DNA repair enzymes (C-terminal)"/>
    <property type="match status" value="1"/>
</dbReference>
<dbReference type="SMART" id="SM00478">
    <property type="entry name" value="ENDO3c"/>
    <property type="match status" value="1"/>
</dbReference>
<evidence type="ECO:0000256" key="14">
    <source>
        <dbReference type="SAM" id="MobiDB-lite"/>
    </source>
</evidence>
<dbReference type="GO" id="GO:0051539">
    <property type="term" value="F:4 iron, 4 sulfur cluster binding"/>
    <property type="evidence" value="ECO:0007669"/>
    <property type="project" value="UniProtKB-UniRule"/>
</dbReference>
<dbReference type="InterPro" id="IPR000445">
    <property type="entry name" value="HhH_motif"/>
</dbReference>
<feature type="domain" description="HhH-GPD" evidence="15">
    <location>
        <begin position="125"/>
        <end position="276"/>
    </location>
</feature>
<keyword evidence="5" id="KW-0004">4Fe-4S</keyword>
<keyword evidence="10" id="KW-0411">Iron-sulfur</keyword>
<dbReference type="InterPro" id="IPR029119">
    <property type="entry name" value="MutY_C"/>
</dbReference>
<dbReference type="InterPro" id="IPR011257">
    <property type="entry name" value="DNA_glycosylase"/>
</dbReference>
<evidence type="ECO:0000256" key="3">
    <source>
        <dbReference type="ARBA" id="ARBA00012045"/>
    </source>
</evidence>
<keyword evidence="12 13" id="KW-0326">Glycosidase</keyword>
<evidence type="ECO:0000256" key="7">
    <source>
        <dbReference type="ARBA" id="ARBA00022763"/>
    </source>
</evidence>
<evidence type="ECO:0000256" key="10">
    <source>
        <dbReference type="ARBA" id="ARBA00023014"/>
    </source>
</evidence>
<keyword evidence="11" id="KW-0234">DNA repair</keyword>
<sequence>MEGPVELEEAPGLLDEDPGWCGSQKKQNIRRALLAWYSLERRRLPWRGDPPPWSEDKGMLRSQASKAEQCKQGKASSSSITKFFGLKAAPREKTGKIEVIDLEDLEHPVQSCPQNAYAVWVSEVMLQQTQVEVVIGYWTRWMERFPSLQALAAATADEVNNAWAGLGFYGRARRLHEGARYVLEQHGGEVPQSREELLRVPGIGPYTAGAIASIAFNQPAAVVDGNVVRVFARLAALKGHSKCPALHKRCWKLAEDLVDPERPADFNQALMELGATVCTPLAPACSRCPLSATCKALKLVTAGQVGSVTDFPAKQSQKPRRQRILALAAVADASDCWMLVRRPKTGLLAGQLDFPSVDVADLEGTDDRKAASVLRLQKLLVELGFRQEVTLTPLSAQVEHVFSHEHHTMQVFRGCIAGHGEPSELKPNVSWLTLQQAEEAGITSGLQKVLHALLPTFPAKRAAKRQKH</sequence>
<evidence type="ECO:0000256" key="6">
    <source>
        <dbReference type="ARBA" id="ARBA00022723"/>
    </source>
</evidence>
<keyword evidence="7 13" id="KW-0227">DNA damage</keyword>
<evidence type="ECO:0000256" key="11">
    <source>
        <dbReference type="ARBA" id="ARBA00023204"/>
    </source>
</evidence>
<dbReference type="GO" id="GO:0006284">
    <property type="term" value="P:base-excision repair"/>
    <property type="evidence" value="ECO:0007669"/>
    <property type="project" value="UniProtKB-UniRule"/>
</dbReference>
<comment type="function">
    <text evidence="13">Adenine glycosylase active on G-A mispairs.</text>
</comment>
<name>A0A812WBZ5_SYMPI</name>
<evidence type="ECO:0000259" key="15">
    <source>
        <dbReference type="SMART" id="SM00478"/>
    </source>
</evidence>
<dbReference type="Proteomes" id="UP000649617">
    <property type="component" value="Unassembled WGS sequence"/>
</dbReference>
<evidence type="ECO:0000313" key="16">
    <source>
        <dbReference type="EMBL" id="CAE7674812.1"/>
    </source>
</evidence>
<feature type="region of interest" description="Disordered" evidence="14">
    <location>
        <begin position="1"/>
        <end position="21"/>
    </location>
</feature>
<keyword evidence="9 13" id="KW-0408">Iron</keyword>
<dbReference type="GO" id="GO:0005634">
    <property type="term" value="C:nucleus"/>
    <property type="evidence" value="ECO:0007669"/>
    <property type="project" value="TreeGrafter"/>
</dbReference>
<evidence type="ECO:0000256" key="5">
    <source>
        <dbReference type="ARBA" id="ARBA00022485"/>
    </source>
</evidence>
<feature type="compositionally biased region" description="Acidic residues" evidence="14">
    <location>
        <begin position="1"/>
        <end position="18"/>
    </location>
</feature>
<gene>
    <name evidence="16" type="primary">Mutyh</name>
    <name evidence="16" type="ORF">SPIL2461_LOCUS18684</name>
</gene>
<dbReference type="GO" id="GO:0032357">
    <property type="term" value="F:oxidized purine DNA binding"/>
    <property type="evidence" value="ECO:0007669"/>
    <property type="project" value="TreeGrafter"/>
</dbReference>
<dbReference type="InterPro" id="IPR044298">
    <property type="entry name" value="MIG/MutY"/>
</dbReference>
<evidence type="ECO:0000256" key="8">
    <source>
        <dbReference type="ARBA" id="ARBA00022801"/>
    </source>
</evidence>
<evidence type="ECO:0000256" key="4">
    <source>
        <dbReference type="ARBA" id="ARBA00022023"/>
    </source>
</evidence>
<dbReference type="Gene3D" id="1.10.340.30">
    <property type="entry name" value="Hypothetical protein, domain 2"/>
    <property type="match status" value="1"/>
</dbReference>
<evidence type="ECO:0000256" key="1">
    <source>
        <dbReference type="ARBA" id="ARBA00000843"/>
    </source>
</evidence>
<dbReference type="GO" id="GO:0035485">
    <property type="term" value="F:adenine/guanine mispair binding"/>
    <property type="evidence" value="ECO:0007669"/>
    <property type="project" value="TreeGrafter"/>
</dbReference>
<evidence type="ECO:0000256" key="13">
    <source>
        <dbReference type="RuleBase" id="RU365096"/>
    </source>
</evidence>
<evidence type="ECO:0000256" key="2">
    <source>
        <dbReference type="ARBA" id="ARBA00008343"/>
    </source>
</evidence>
<keyword evidence="6" id="KW-0479">Metal-binding</keyword>
<keyword evidence="8" id="KW-0378">Hydrolase</keyword>
<organism evidence="16 17">
    <name type="scientific">Symbiodinium pilosum</name>
    <name type="common">Dinoflagellate</name>
    <dbReference type="NCBI Taxonomy" id="2952"/>
    <lineage>
        <taxon>Eukaryota</taxon>
        <taxon>Sar</taxon>
        <taxon>Alveolata</taxon>
        <taxon>Dinophyceae</taxon>
        <taxon>Suessiales</taxon>
        <taxon>Symbiodiniaceae</taxon>
        <taxon>Symbiodinium</taxon>
    </lineage>
</organism>
<dbReference type="InterPro" id="IPR023170">
    <property type="entry name" value="HhH_base_excis_C"/>
</dbReference>
<dbReference type="Pfam" id="PF00730">
    <property type="entry name" value="HhH-GPD"/>
    <property type="match status" value="1"/>
</dbReference>
<comment type="similarity">
    <text evidence="2 13">Belongs to the Nth/MutY family.</text>
</comment>